<keyword evidence="2" id="KW-1185">Reference proteome</keyword>
<dbReference type="AlphaFoldDB" id="A0A1G7Q8F6"/>
<dbReference type="Proteomes" id="UP000199415">
    <property type="component" value="Unassembled WGS sequence"/>
</dbReference>
<name>A0A1G7Q8F6_9PROT</name>
<reference evidence="1 2" key="1">
    <citation type="submission" date="2016-10" db="EMBL/GenBank/DDBJ databases">
        <authorList>
            <person name="de Groot N.N."/>
        </authorList>
    </citation>
    <scope>NUCLEOTIDE SEQUENCE [LARGE SCALE GENOMIC DNA]</scope>
    <source>
        <strain evidence="1 2">DSM 25584</strain>
    </source>
</reference>
<feature type="non-terminal residue" evidence="1">
    <location>
        <position position="1"/>
    </location>
</feature>
<evidence type="ECO:0000313" key="1">
    <source>
        <dbReference type="EMBL" id="SDF94763.1"/>
    </source>
</evidence>
<gene>
    <name evidence="1" type="ORF">SAMN05216241_103278</name>
</gene>
<sequence length="37" mass="4408">LQAAMFDAQETSYEEAVDKYIENHQKRVDYWVTGEIE</sequence>
<accession>A0A1G7Q8F6</accession>
<protein>
    <submittedName>
        <fullName evidence="1">Glycine betaine/proline transport system substrate-binding protein</fullName>
    </submittedName>
</protein>
<evidence type="ECO:0000313" key="2">
    <source>
        <dbReference type="Proteomes" id="UP000199415"/>
    </source>
</evidence>
<organism evidence="1 2">
    <name type="scientific">Limimonas halophila</name>
    <dbReference type="NCBI Taxonomy" id="1082479"/>
    <lineage>
        <taxon>Bacteria</taxon>
        <taxon>Pseudomonadati</taxon>
        <taxon>Pseudomonadota</taxon>
        <taxon>Alphaproteobacteria</taxon>
        <taxon>Rhodospirillales</taxon>
        <taxon>Rhodovibrionaceae</taxon>
        <taxon>Limimonas</taxon>
    </lineage>
</organism>
<dbReference type="EMBL" id="FNCE01000003">
    <property type="protein sequence ID" value="SDF94763.1"/>
    <property type="molecule type" value="Genomic_DNA"/>
</dbReference>
<proteinExistence type="predicted"/>